<keyword evidence="2" id="KW-1185">Reference proteome</keyword>
<protein>
    <submittedName>
        <fullName evidence="1">Uncharacterized protein</fullName>
    </submittedName>
</protein>
<dbReference type="Proteomes" id="UP000663505">
    <property type="component" value="Chromosome"/>
</dbReference>
<name>A0A9X7Z523_9BACL</name>
<dbReference type="InterPro" id="IPR055800">
    <property type="entry name" value="DUF7376"/>
</dbReference>
<dbReference type="EMBL" id="CP071182">
    <property type="protein sequence ID" value="QSO46504.1"/>
    <property type="molecule type" value="Genomic_DNA"/>
</dbReference>
<proteinExistence type="predicted"/>
<dbReference type="Pfam" id="PF24091">
    <property type="entry name" value="DUF7376"/>
    <property type="match status" value="1"/>
</dbReference>
<evidence type="ECO:0000313" key="1">
    <source>
        <dbReference type="EMBL" id="QSO46504.1"/>
    </source>
</evidence>
<dbReference type="AlphaFoldDB" id="A0A9X7Z523"/>
<evidence type="ECO:0000313" key="2">
    <source>
        <dbReference type="Proteomes" id="UP000663505"/>
    </source>
</evidence>
<accession>A0A9X7Z523</accession>
<organism evidence="1 2">
    <name type="scientific">Alicyclobacillus mengziensis</name>
    <dbReference type="NCBI Taxonomy" id="2931921"/>
    <lineage>
        <taxon>Bacteria</taxon>
        <taxon>Bacillati</taxon>
        <taxon>Bacillota</taxon>
        <taxon>Bacilli</taxon>
        <taxon>Bacillales</taxon>
        <taxon>Alicyclobacillaceae</taxon>
        <taxon>Alicyclobacillus</taxon>
    </lineage>
</organism>
<reference evidence="1 2" key="1">
    <citation type="submission" date="2021-02" db="EMBL/GenBank/DDBJ databases">
        <title>Alicyclobacillus curvatus sp. nov. and Alicyclobacillus mengziensis sp. nov., two acidophilic bacteria isolated from acid mine drainage.</title>
        <authorList>
            <person name="Huang Y."/>
        </authorList>
    </citation>
    <scope>NUCLEOTIDE SEQUENCE [LARGE SCALE GENOMIC DNA]</scope>
    <source>
        <strain evidence="1 2">S30H14</strain>
    </source>
</reference>
<sequence length="133" mass="15466">MTANIPGQVQDAVDQYMELYQVSKQLDERMSALRKVIEPFMRDNEISAIRDRNRTGKVQLNVQERARMTARYTTYEVEQLSKLLEPHLIQRCLVEVVDKDKVEALSKLGELPADVIDYRTTSPTYSLTVRFEK</sequence>
<gene>
    <name evidence="1" type="ORF">JZ786_18850</name>
</gene>
<dbReference type="KEGG" id="afx:JZ786_18850"/>